<feature type="region of interest" description="Disordered" evidence="1">
    <location>
        <begin position="306"/>
        <end position="362"/>
    </location>
</feature>
<feature type="region of interest" description="Disordered" evidence="1">
    <location>
        <begin position="1"/>
        <end position="27"/>
    </location>
</feature>
<sequence>MAAMVHVASDPCQSNPVQPKSPSAASSRSVAWRAPVLALARGEVESRLARVRGLVPAGEAEGPEQAADYLVDGRRLAVDVRVSDENGQHVYKSSLLDDELSRERPGVASKPEAHARRRRFGFSGGSGNLVELKVEATGCELSSRWPRYRLSQLHVHILYRESPSDDYWDPGADTNDDDDVFELSKIQHDILEMFIKSVRIVKAATALSSFSLGSVPSRPRRCLHPYKKEPGPGVELVDAAAEVLVGLCTTAVCALNGSCSAERPRRATAQPRPRRTLEWAVEDLKAGARPSTGAGEAAKVVPKRSLTWGGAGAPGAQRTCSPRGKSRRKVADGPGRGLASGGLDVADAEAPTELDPTPWDGPTTSDDSLHLWRAVANQDPEVEAELRKIEEQSRERGGRNWLSRVLEHRRKFRHTSNPKPLTGTVLLFALQELEQAVSADVSGDIAADICTRLVERGADAEATYKVERCGKEQAELVAPLCFAARSTRALELLREFKVAFGKASRINYFRHGSLLWQAVWINDEDMVRFLLQADRADQRLRGGKHLYEVAYVDSREVALPRVLQCSSIKDAKHNRTDRAGGDASCFQISNIARASRRGRRCGE</sequence>
<keyword evidence="3" id="KW-1185">Reference proteome</keyword>
<reference evidence="2" key="1">
    <citation type="submission" date="2023-10" db="EMBL/GenBank/DDBJ databases">
        <authorList>
            <person name="Chen Y."/>
            <person name="Shah S."/>
            <person name="Dougan E. K."/>
            <person name="Thang M."/>
            <person name="Chan C."/>
        </authorList>
    </citation>
    <scope>NUCLEOTIDE SEQUENCE [LARGE SCALE GENOMIC DNA]</scope>
</reference>
<protein>
    <submittedName>
        <fullName evidence="2">Uncharacterized protein</fullName>
    </submittedName>
</protein>
<evidence type="ECO:0000313" key="3">
    <source>
        <dbReference type="Proteomes" id="UP001189429"/>
    </source>
</evidence>
<proteinExistence type="predicted"/>
<feature type="compositionally biased region" description="Polar residues" evidence="1">
    <location>
        <begin position="11"/>
        <end position="20"/>
    </location>
</feature>
<gene>
    <name evidence="2" type="ORF">PCOR1329_LOCUS35194</name>
</gene>
<organism evidence="2 3">
    <name type="scientific">Prorocentrum cordatum</name>
    <dbReference type="NCBI Taxonomy" id="2364126"/>
    <lineage>
        <taxon>Eukaryota</taxon>
        <taxon>Sar</taxon>
        <taxon>Alveolata</taxon>
        <taxon>Dinophyceae</taxon>
        <taxon>Prorocentrales</taxon>
        <taxon>Prorocentraceae</taxon>
        <taxon>Prorocentrum</taxon>
    </lineage>
</organism>
<comment type="caution">
    <text evidence="2">The sequence shown here is derived from an EMBL/GenBank/DDBJ whole genome shotgun (WGS) entry which is preliminary data.</text>
</comment>
<accession>A0ABN9T428</accession>
<dbReference type="EMBL" id="CAUYUJ010014302">
    <property type="protein sequence ID" value="CAK0839539.1"/>
    <property type="molecule type" value="Genomic_DNA"/>
</dbReference>
<evidence type="ECO:0000313" key="2">
    <source>
        <dbReference type="EMBL" id="CAK0839539.1"/>
    </source>
</evidence>
<name>A0ABN9T428_9DINO</name>
<evidence type="ECO:0000256" key="1">
    <source>
        <dbReference type="SAM" id="MobiDB-lite"/>
    </source>
</evidence>
<dbReference type="Proteomes" id="UP001189429">
    <property type="component" value="Unassembled WGS sequence"/>
</dbReference>